<dbReference type="Gene3D" id="3.90.79.10">
    <property type="entry name" value="Nucleoside Triphosphate Pyrophosphohydrolase"/>
    <property type="match status" value="1"/>
</dbReference>
<accession>A0A1C4CQN3</accession>
<dbReference type="InterPro" id="IPR015797">
    <property type="entry name" value="NUDIX_hydrolase-like_dom_sf"/>
</dbReference>
<reference evidence="2 3" key="1">
    <citation type="submission" date="2016-08" db="EMBL/GenBank/DDBJ databases">
        <authorList>
            <person name="Seilhamer J.J."/>
        </authorList>
    </citation>
    <scope>NUCLEOTIDE SEQUENCE [LARGE SCALE GENOMIC DNA]</scope>
    <source>
        <strain evidence="2 3">A37T2</strain>
    </source>
</reference>
<proteinExistence type="predicted"/>
<dbReference type="Gene3D" id="1.10.10.10">
    <property type="entry name" value="Winged helix-like DNA-binding domain superfamily/Winged helix DNA-binding domain"/>
    <property type="match status" value="1"/>
</dbReference>
<evidence type="ECO:0000313" key="2">
    <source>
        <dbReference type="EMBL" id="SCC21425.1"/>
    </source>
</evidence>
<dbReference type="PROSITE" id="PS51462">
    <property type="entry name" value="NUDIX"/>
    <property type="match status" value="1"/>
</dbReference>
<dbReference type="AlphaFoldDB" id="A0A1C4CQN3"/>
<sequence>MIGYTRQKHVLIAVDCIIFGFDGSSMRQLVVKRSFEPAKGKWTLAGGFVQPGEDLPVAAARILTLLTGLEGVYLEQLAAFDHPDRDPKERTVSVAYFALIDINQYKQQLSNEYQAAWFDLREAPPLIFDHDSMVALAKERLRYKAAIHPILFELLPARFTIPQLQQLYESVYEATFDKRNFSRKILSTGLLVKQKEKEKESSKKGAYYYKLDKRRYQEKFHSFLNFVTDPEKLK</sequence>
<dbReference type="Pfam" id="PF21906">
    <property type="entry name" value="WHD_NrtR"/>
    <property type="match status" value="1"/>
</dbReference>
<dbReference type="EMBL" id="FMAR01000004">
    <property type="protein sequence ID" value="SCC21425.1"/>
    <property type="molecule type" value="Genomic_DNA"/>
</dbReference>
<evidence type="ECO:0000259" key="1">
    <source>
        <dbReference type="PROSITE" id="PS51462"/>
    </source>
</evidence>
<dbReference type="Pfam" id="PF00293">
    <property type="entry name" value="NUDIX"/>
    <property type="match status" value="1"/>
</dbReference>
<dbReference type="InterPro" id="IPR036388">
    <property type="entry name" value="WH-like_DNA-bd_sf"/>
</dbReference>
<dbReference type="InterPro" id="IPR000086">
    <property type="entry name" value="NUDIX_hydrolase_dom"/>
</dbReference>
<name>A0A1C4CQN3_9BACT</name>
<gene>
    <name evidence="2" type="ORF">GA0116948_104247</name>
</gene>
<dbReference type="CDD" id="cd18873">
    <property type="entry name" value="NUDIX_NadM_like"/>
    <property type="match status" value="1"/>
</dbReference>
<dbReference type="SUPFAM" id="SSF46785">
    <property type="entry name" value="Winged helix' DNA-binding domain"/>
    <property type="match status" value="1"/>
</dbReference>
<dbReference type="SUPFAM" id="SSF55811">
    <property type="entry name" value="Nudix"/>
    <property type="match status" value="1"/>
</dbReference>
<dbReference type="PANTHER" id="PTHR43736:SF4">
    <property type="entry name" value="SLR1690 PROTEIN"/>
    <property type="match status" value="1"/>
</dbReference>
<organism evidence="2 3">
    <name type="scientific">Chitinophaga costaii</name>
    <dbReference type="NCBI Taxonomy" id="1335309"/>
    <lineage>
        <taxon>Bacteria</taxon>
        <taxon>Pseudomonadati</taxon>
        <taxon>Bacteroidota</taxon>
        <taxon>Chitinophagia</taxon>
        <taxon>Chitinophagales</taxon>
        <taxon>Chitinophagaceae</taxon>
        <taxon>Chitinophaga</taxon>
    </lineage>
</organism>
<dbReference type="InterPro" id="IPR036390">
    <property type="entry name" value="WH_DNA-bd_sf"/>
</dbReference>
<feature type="domain" description="Nudix hydrolase" evidence="1">
    <location>
        <begin position="3"/>
        <end position="140"/>
    </location>
</feature>
<dbReference type="OrthoDB" id="9786141at2"/>
<keyword evidence="3" id="KW-1185">Reference proteome</keyword>
<dbReference type="RefSeq" id="WP_089710954.1">
    <property type="nucleotide sequence ID" value="NZ_FMAR01000004.1"/>
</dbReference>
<dbReference type="PANTHER" id="PTHR43736">
    <property type="entry name" value="ADP-RIBOSE PYROPHOSPHATASE"/>
    <property type="match status" value="1"/>
</dbReference>
<dbReference type="InterPro" id="IPR054105">
    <property type="entry name" value="WHD_NrtR"/>
</dbReference>
<dbReference type="STRING" id="1335309.GA0116948_104247"/>
<protein>
    <submittedName>
        <fullName evidence="2">ADP-ribose pyrophosphatase YjhB, NUDIX family</fullName>
    </submittedName>
</protein>
<dbReference type="Proteomes" id="UP000242818">
    <property type="component" value="Unassembled WGS sequence"/>
</dbReference>
<evidence type="ECO:0000313" key="3">
    <source>
        <dbReference type="Proteomes" id="UP000242818"/>
    </source>
</evidence>